<sequence>MPPALYTDLTTTLRPLLTELHQSPDLFQTWDTHLELVAAGGLVVVKSKRAKGLVDNLFWGRAPGSSENRQLPEATAFAAIDRFLGLGAHLALSDALPEGAVLDETYPHCAVKFTYRKKGAPKALSLSMIFIGFNDEAEALAHADPAGTTLPLVTARPLMGARLHEWR</sequence>
<dbReference type="Proteomes" id="UP000308828">
    <property type="component" value="Unassembled WGS sequence"/>
</dbReference>
<dbReference type="OrthoDB" id="8366572at2"/>
<organism evidence="1 2">
    <name type="scientific">Peteryoungia ipomoeae</name>
    <dbReference type="NCBI Taxonomy" id="1210932"/>
    <lineage>
        <taxon>Bacteria</taxon>
        <taxon>Pseudomonadati</taxon>
        <taxon>Pseudomonadota</taxon>
        <taxon>Alphaproteobacteria</taxon>
        <taxon>Hyphomicrobiales</taxon>
        <taxon>Rhizobiaceae</taxon>
        <taxon>Peteryoungia</taxon>
    </lineage>
</organism>
<dbReference type="RefSeq" id="WP_136596493.1">
    <property type="nucleotide sequence ID" value="NZ_STGV01000001.1"/>
</dbReference>
<name>A0A4S8P9M8_9HYPH</name>
<accession>A0A4S8P9M8</accession>
<protein>
    <submittedName>
        <fullName evidence="1">Uncharacterized protein</fullName>
    </submittedName>
</protein>
<evidence type="ECO:0000313" key="1">
    <source>
        <dbReference type="EMBL" id="THV24644.1"/>
    </source>
</evidence>
<dbReference type="AlphaFoldDB" id="A0A4S8P9M8"/>
<proteinExistence type="predicted"/>
<evidence type="ECO:0000313" key="2">
    <source>
        <dbReference type="Proteomes" id="UP000308828"/>
    </source>
</evidence>
<comment type="caution">
    <text evidence="1">The sequence shown here is derived from an EMBL/GenBank/DDBJ whole genome shotgun (WGS) entry which is preliminary data.</text>
</comment>
<gene>
    <name evidence="1" type="ORF">FAA97_00040</name>
</gene>
<dbReference type="EMBL" id="STGV01000001">
    <property type="protein sequence ID" value="THV24644.1"/>
    <property type="molecule type" value="Genomic_DNA"/>
</dbReference>
<keyword evidence="2" id="KW-1185">Reference proteome</keyword>
<reference evidence="1 2" key="1">
    <citation type="submission" date="2019-04" db="EMBL/GenBank/DDBJ databases">
        <title>Genome sequence of strain shin9-1.</title>
        <authorList>
            <person name="Gao J."/>
            <person name="Sun J."/>
        </authorList>
    </citation>
    <scope>NUCLEOTIDE SEQUENCE [LARGE SCALE GENOMIC DNA]</scope>
    <source>
        <strain evidence="2">shin9-1</strain>
    </source>
</reference>